<gene>
    <name evidence="2" type="ORF">FEF09_25525</name>
</gene>
<proteinExistence type="predicted"/>
<evidence type="ECO:0000313" key="2">
    <source>
        <dbReference type="EMBL" id="TWV94677.1"/>
    </source>
</evidence>
<dbReference type="Proteomes" id="UP000318815">
    <property type="component" value="Unassembled WGS sequence"/>
</dbReference>
<dbReference type="SUPFAM" id="SSF51206">
    <property type="entry name" value="cAMP-binding domain-like"/>
    <property type="match status" value="1"/>
</dbReference>
<dbReference type="InterPro" id="IPR018490">
    <property type="entry name" value="cNMP-bd_dom_sf"/>
</dbReference>
<dbReference type="Gene3D" id="2.60.120.10">
    <property type="entry name" value="Jelly Rolls"/>
    <property type="match status" value="1"/>
</dbReference>
<accession>A0A5C6LL17</accession>
<comment type="caution">
    <text evidence="2">The sequence shown here is derived from an EMBL/GenBank/DDBJ whole genome shotgun (WGS) entry which is preliminary data.</text>
</comment>
<evidence type="ECO:0000259" key="1">
    <source>
        <dbReference type="Pfam" id="PF00027"/>
    </source>
</evidence>
<name>A0A5C6LL17_9BACT</name>
<dbReference type="AlphaFoldDB" id="A0A5C6LL17"/>
<evidence type="ECO:0000313" key="3">
    <source>
        <dbReference type="Proteomes" id="UP000318815"/>
    </source>
</evidence>
<keyword evidence="3" id="KW-1185">Reference proteome</keyword>
<dbReference type="EMBL" id="VOHS01000045">
    <property type="protein sequence ID" value="TWV94677.1"/>
    <property type="molecule type" value="Genomic_DNA"/>
</dbReference>
<sequence length="193" mass="22551">MTMERNLVFEALYYLCKMSEAPDFIDRIKSAYTKEELPARTLLTQEGALAKKLFYIDKGCCRCWFNNDGIDVTFQFLFEGSFASSFETMSKGVPSWYSIETLEPTVAYSISIERFKTAQENNPLAKASYLHYIEQRLMDFQRLFVAHIKDSPEKRYRELLTNHPEIILRIPQHYIASFLGITSVSLSRIRNRK</sequence>
<dbReference type="OrthoDB" id="663011at2"/>
<dbReference type="InterPro" id="IPR000595">
    <property type="entry name" value="cNMP-bd_dom"/>
</dbReference>
<feature type="domain" description="Cyclic nucleotide-binding" evidence="1">
    <location>
        <begin position="35"/>
        <end position="119"/>
    </location>
</feature>
<dbReference type="InterPro" id="IPR014710">
    <property type="entry name" value="RmlC-like_jellyroll"/>
</dbReference>
<reference evidence="2 3" key="1">
    <citation type="submission" date="2019-08" db="EMBL/GenBank/DDBJ databases">
        <title>Whole genome sequencing of chitin degrading bacteria Chitinophaga pinensis YS16.</title>
        <authorList>
            <person name="Singh R.P."/>
            <person name="Manchanda G."/>
            <person name="Maurya I.K."/>
            <person name="Joshi N.K."/>
            <person name="Srivastava A.K."/>
        </authorList>
    </citation>
    <scope>NUCLEOTIDE SEQUENCE [LARGE SCALE GENOMIC DNA]</scope>
    <source>
        <strain evidence="2 3">YS-16</strain>
    </source>
</reference>
<dbReference type="RefSeq" id="WP_146307735.1">
    <property type="nucleotide sequence ID" value="NZ_VOHS01000045.1"/>
</dbReference>
<organism evidence="2 3">
    <name type="scientific">Chitinophaga pinensis</name>
    <dbReference type="NCBI Taxonomy" id="79329"/>
    <lineage>
        <taxon>Bacteria</taxon>
        <taxon>Pseudomonadati</taxon>
        <taxon>Bacteroidota</taxon>
        <taxon>Chitinophagia</taxon>
        <taxon>Chitinophagales</taxon>
        <taxon>Chitinophagaceae</taxon>
        <taxon>Chitinophaga</taxon>
    </lineage>
</organism>
<dbReference type="Pfam" id="PF00027">
    <property type="entry name" value="cNMP_binding"/>
    <property type="match status" value="1"/>
</dbReference>
<protein>
    <submittedName>
        <fullName evidence="2">Crp/Fnr family transcriptional regulator</fullName>
    </submittedName>
</protein>